<sequence>MRRQTQIIWVCKNPHWVPHKPQSRYGRNPDKVSVCNKLIAGFHMNSIIAKERGKGGGEKRNNDKKRGMRGGNGSSGEEKRERKSIG</sequence>
<evidence type="ECO:0000313" key="2">
    <source>
        <dbReference type="EMBL" id="GKV38331.1"/>
    </source>
</evidence>
<gene>
    <name evidence="2" type="ORF">SLEP1_g46253</name>
</gene>
<dbReference type="Proteomes" id="UP001054252">
    <property type="component" value="Unassembled WGS sequence"/>
</dbReference>
<accession>A0AAV5LLN3</accession>
<feature type="compositionally biased region" description="Basic and acidic residues" evidence="1">
    <location>
        <begin position="76"/>
        <end position="86"/>
    </location>
</feature>
<dbReference type="EMBL" id="BPVZ01000127">
    <property type="protein sequence ID" value="GKV38331.1"/>
    <property type="molecule type" value="Genomic_DNA"/>
</dbReference>
<comment type="caution">
    <text evidence="2">The sequence shown here is derived from an EMBL/GenBank/DDBJ whole genome shotgun (WGS) entry which is preliminary data.</text>
</comment>
<evidence type="ECO:0000313" key="3">
    <source>
        <dbReference type="Proteomes" id="UP001054252"/>
    </source>
</evidence>
<organism evidence="2 3">
    <name type="scientific">Rubroshorea leprosula</name>
    <dbReference type="NCBI Taxonomy" id="152421"/>
    <lineage>
        <taxon>Eukaryota</taxon>
        <taxon>Viridiplantae</taxon>
        <taxon>Streptophyta</taxon>
        <taxon>Embryophyta</taxon>
        <taxon>Tracheophyta</taxon>
        <taxon>Spermatophyta</taxon>
        <taxon>Magnoliopsida</taxon>
        <taxon>eudicotyledons</taxon>
        <taxon>Gunneridae</taxon>
        <taxon>Pentapetalae</taxon>
        <taxon>rosids</taxon>
        <taxon>malvids</taxon>
        <taxon>Malvales</taxon>
        <taxon>Dipterocarpaceae</taxon>
        <taxon>Rubroshorea</taxon>
    </lineage>
</organism>
<feature type="compositionally biased region" description="Basic and acidic residues" evidence="1">
    <location>
        <begin position="49"/>
        <end position="65"/>
    </location>
</feature>
<proteinExistence type="predicted"/>
<feature type="region of interest" description="Disordered" evidence="1">
    <location>
        <begin position="47"/>
        <end position="86"/>
    </location>
</feature>
<evidence type="ECO:0000256" key="1">
    <source>
        <dbReference type="SAM" id="MobiDB-lite"/>
    </source>
</evidence>
<reference evidence="2 3" key="1">
    <citation type="journal article" date="2021" name="Commun. Biol.">
        <title>The genome of Shorea leprosula (Dipterocarpaceae) highlights the ecological relevance of drought in aseasonal tropical rainforests.</title>
        <authorList>
            <person name="Ng K.K.S."/>
            <person name="Kobayashi M.J."/>
            <person name="Fawcett J.A."/>
            <person name="Hatakeyama M."/>
            <person name="Paape T."/>
            <person name="Ng C.H."/>
            <person name="Ang C.C."/>
            <person name="Tnah L.H."/>
            <person name="Lee C.T."/>
            <person name="Nishiyama T."/>
            <person name="Sese J."/>
            <person name="O'Brien M.J."/>
            <person name="Copetti D."/>
            <person name="Mohd Noor M.I."/>
            <person name="Ong R.C."/>
            <person name="Putra M."/>
            <person name="Sireger I.Z."/>
            <person name="Indrioko S."/>
            <person name="Kosugi Y."/>
            <person name="Izuno A."/>
            <person name="Isagi Y."/>
            <person name="Lee S.L."/>
            <person name="Shimizu K.K."/>
        </authorList>
    </citation>
    <scope>NUCLEOTIDE SEQUENCE [LARGE SCALE GENOMIC DNA]</scope>
    <source>
        <strain evidence="2">214</strain>
    </source>
</reference>
<dbReference type="AlphaFoldDB" id="A0AAV5LLN3"/>
<name>A0AAV5LLN3_9ROSI</name>
<keyword evidence="3" id="KW-1185">Reference proteome</keyword>
<protein>
    <submittedName>
        <fullName evidence="2">Uncharacterized protein</fullName>
    </submittedName>
</protein>